<proteinExistence type="predicted"/>
<evidence type="ECO:0000313" key="1">
    <source>
        <dbReference type="EMBL" id="SHK08272.1"/>
    </source>
</evidence>
<reference evidence="1 2" key="1">
    <citation type="submission" date="2016-11" db="EMBL/GenBank/DDBJ databases">
        <authorList>
            <person name="Jaros S."/>
            <person name="Januszkiewicz K."/>
            <person name="Wedrychowicz H."/>
        </authorList>
    </citation>
    <scope>NUCLEOTIDE SEQUENCE [LARGE SCALE GENOMIC DNA]</scope>
    <source>
        <strain evidence="1 2">DSM 43832</strain>
    </source>
</reference>
<accession>A0A1M6PJY3</accession>
<dbReference type="Gene3D" id="3.30.950.10">
    <property type="entry name" value="Methyltransferase, Cobalt-precorrin-4 Transmethylase, Domain 2"/>
    <property type="match status" value="1"/>
</dbReference>
<gene>
    <name evidence="1" type="ORF">SAMN05443637_102313</name>
</gene>
<dbReference type="AlphaFoldDB" id="A0A1M6PJY3"/>
<name>A0A1M6PJY3_PSETH</name>
<dbReference type="EMBL" id="FRAP01000002">
    <property type="protein sequence ID" value="SHK08272.1"/>
    <property type="molecule type" value="Genomic_DNA"/>
</dbReference>
<dbReference type="GO" id="GO:0008168">
    <property type="term" value="F:methyltransferase activity"/>
    <property type="evidence" value="ECO:0007669"/>
    <property type="project" value="InterPro"/>
</dbReference>
<sequence length="52" mass="5675">MGTPEQRTTVTRLAGMNPEQVDMRTLVIIGSSTTRVVRRGDGTAVLTLRHHG</sequence>
<protein>
    <submittedName>
        <fullName evidence="1">Uncharacterized protein</fullName>
    </submittedName>
</protein>
<dbReference type="Proteomes" id="UP000184363">
    <property type="component" value="Unassembled WGS sequence"/>
</dbReference>
<evidence type="ECO:0000313" key="2">
    <source>
        <dbReference type="Proteomes" id="UP000184363"/>
    </source>
</evidence>
<organism evidence="1 2">
    <name type="scientific">Pseudonocardia thermophila</name>
    <dbReference type="NCBI Taxonomy" id="1848"/>
    <lineage>
        <taxon>Bacteria</taxon>
        <taxon>Bacillati</taxon>
        <taxon>Actinomycetota</taxon>
        <taxon>Actinomycetes</taxon>
        <taxon>Pseudonocardiales</taxon>
        <taxon>Pseudonocardiaceae</taxon>
        <taxon>Pseudonocardia</taxon>
    </lineage>
</organism>
<dbReference type="STRING" id="1848.SAMN05443637_102313"/>
<keyword evidence="2" id="KW-1185">Reference proteome</keyword>
<dbReference type="InterPro" id="IPR014776">
    <property type="entry name" value="4pyrrole_Mease_sub2"/>
</dbReference>